<name>H2CA35_9LEPT</name>
<protein>
    <recommendedName>
        <fullName evidence="4">Lipoprotein</fullName>
    </recommendedName>
</protein>
<dbReference type="HOGENOM" id="CLU_1775127_0_0_12"/>
<reference evidence="2 3" key="1">
    <citation type="submission" date="2011-10" db="EMBL/GenBank/DDBJ databases">
        <title>The Improved High-Quality Draft genome of Leptonema illini DSM 21528.</title>
        <authorList>
            <consortium name="US DOE Joint Genome Institute (JGI-PGF)"/>
            <person name="Lucas S."/>
            <person name="Copeland A."/>
            <person name="Lapidus A."/>
            <person name="Glavina del Rio T."/>
            <person name="Dalin E."/>
            <person name="Tice H."/>
            <person name="Bruce D."/>
            <person name="Goodwin L."/>
            <person name="Pitluck S."/>
            <person name="Peters L."/>
            <person name="Mikhailova N."/>
            <person name="Held B."/>
            <person name="Kyrpides N."/>
            <person name="Mavromatis K."/>
            <person name="Ivanova N."/>
            <person name="Markowitz V."/>
            <person name="Cheng J.-F."/>
            <person name="Hugenholtz P."/>
            <person name="Woyke T."/>
            <person name="Wu D."/>
            <person name="Gronow S."/>
            <person name="Wellnitz S."/>
            <person name="Brambilla E.-M."/>
            <person name="Klenk H.-P."/>
            <person name="Eisen J.A."/>
        </authorList>
    </citation>
    <scope>NUCLEOTIDE SEQUENCE [LARGE SCALE GENOMIC DNA]</scope>
    <source>
        <strain evidence="2 3">DSM 21528</strain>
    </source>
</reference>
<dbReference type="STRING" id="183.GCA_002009735_00053"/>
<dbReference type="PROSITE" id="PS51257">
    <property type="entry name" value="PROKAR_LIPOPROTEIN"/>
    <property type="match status" value="1"/>
</dbReference>
<sequence>MKAIRLLNIPVLPLILLAACSVDARPLQFEVVPRLQGTAVQAGGDGDLVGTQIYRFSLKRAIDVTLSAEIVAQRTGISASFVREGLLFSPAIPCQSAGLIIRCHAAAGQTLIGTYRITLNSNDGKPITYRLFVALQGPGYAEVEAP</sequence>
<evidence type="ECO:0000313" key="3">
    <source>
        <dbReference type="Proteomes" id="UP000005737"/>
    </source>
</evidence>
<evidence type="ECO:0000256" key="1">
    <source>
        <dbReference type="SAM" id="SignalP"/>
    </source>
</evidence>
<accession>H2CA35</accession>
<organism evidence="2 3">
    <name type="scientific">Leptonema illini DSM 21528</name>
    <dbReference type="NCBI Taxonomy" id="929563"/>
    <lineage>
        <taxon>Bacteria</taxon>
        <taxon>Pseudomonadati</taxon>
        <taxon>Spirochaetota</taxon>
        <taxon>Spirochaetia</taxon>
        <taxon>Leptospirales</taxon>
        <taxon>Leptospiraceae</taxon>
        <taxon>Leptonema</taxon>
    </lineage>
</organism>
<evidence type="ECO:0000313" key="2">
    <source>
        <dbReference type="EMBL" id="EHQ05159.1"/>
    </source>
</evidence>
<keyword evidence="1" id="KW-0732">Signal</keyword>
<dbReference type="Proteomes" id="UP000005737">
    <property type="component" value="Unassembled WGS sequence"/>
</dbReference>
<feature type="chain" id="PRO_5003559650" description="Lipoprotein" evidence="1">
    <location>
        <begin position="25"/>
        <end position="146"/>
    </location>
</feature>
<dbReference type="EMBL" id="JH597773">
    <property type="protein sequence ID" value="EHQ05159.1"/>
    <property type="molecule type" value="Genomic_DNA"/>
</dbReference>
<evidence type="ECO:0008006" key="4">
    <source>
        <dbReference type="Google" id="ProtNLM"/>
    </source>
</evidence>
<dbReference type="RefSeq" id="WP_002769545.1">
    <property type="nucleotide sequence ID" value="NZ_JH597773.1"/>
</dbReference>
<dbReference type="AlphaFoldDB" id="H2CA35"/>
<proteinExistence type="predicted"/>
<feature type="signal peptide" evidence="1">
    <location>
        <begin position="1"/>
        <end position="24"/>
    </location>
</feature>
<keyword evidence="3" id="KW-1185">Reference proteome</keyword>
<gene>
    <name evidence="2" type="ORF">Lepil_0455</name>
</gene>